<proteinExistence type="predicted"/>
<dbReference type="EMBL" id="QGNW01000872">
    <property type="protein sequence ID" value="RVW59993.1"/>
    <property type="molecule type" value="Genomic_DNA"/>
</dbReference>
<protein>
    <submittedName>
        <fullName evidence="3">L10-interacting MYB domain-containing protein</fullName>
    </submittedName>
</protein>
<dbReference type="AlphaFoldDB" id="A0A438FJ17"/>
<feature type="region of interest" description="Disordered" evidence="1">
    <location>
        <begin position="23"/>
        <end position="61"/>
    </location>
</feature>
<dbReference type="InterPro" id="IPR024752">
    <property type="entry name" value="Myb/SANT-like_dom"/>
</dbReference>
<dbReference type="InterPro" id="IPR008507">
    <property type="entry name" value="DUF789"/>
</dbReference>
<feature type="region of interest" description="Disordered" evidence="1">
    <location>
        <begin position="659"/>
        <end position="681"/>
    </location>
</feature>
<dbReference type="PANTHER" id="PTHR46929:SF33">
    <property type="entry name" value="L10-INTERACTING MYB DOMAIN-CONTAINING PROTEIN-LIKE ISOFORM X1"/>
    <property type="match status" value="1"/>
</dbReference>
<dbReference type="Pfam" id="PF12776">
    <property type="entry name" value="Myb_DNA-bind_3"/>
    <property type="match status" value="2"/>
</dbReference>
<feature type="region of interest" description="Disordered" evidence="1">
    <location>
        <begin position="843"/>
        <end position="882"/>
    </location>
</feature>
<feature type="domain" description="Myb/SANT-like" evidence="2">
    <location>
        <begin position="684"/>
        <end position="778"/>
    </location>
</feature>
<feature type="domain" description="Myb/SANT-like" evidence="2">
    <location>
        <begin position="452"/>
        <end position="546"/>
    </location>
</feature>
<accession>A0A438FJ17</accession>
<dbReference type="Proteomes" id="UP000288805">
    <property type="component" value="Unassembled WGS sequence"/>
</dbReference>
<comment type="caution">
    <text evidence="3">The sequence shown here is derived from an EMBL/GenBank/DDBJ whole genome shotgun (WGS) entry which is preliminary data.</text>
</comment>
<organism evidence="3 4">
    <name type="scientific">Vitis vinifera</name>
    <name type="common">Grape</name>
    <dbReference type="NCBI Taxonomy" id="29760"/>
    <lineage>
        <taxon>Eukaryota</taxon>
        <taxon>Viridiplantae</taxon>
        <taxon>Streptophyta</taxon>
        <taxon>Embryophyta</taxon>
        <taxon>Tracheophyta</taxon>
        <taxon>Spermatophyta</taxon>
        <taxon>Magnoliopsida</taxon>
        <taxon>eudicotyledons</taxon>
        <taxon>Gunneridae</taxon>
        <taxon>Pentapetalae</taxon>
        <taxon>rosids</taxon>
        <taxon>Vitales</taxon>
        <taxon>Vitaceae</taxon>
        <taxon>Viteae</taxon>
        <taxon>Vitis</taxon>
    </lineage>
</organism>
<name>A0A438FJ17_VITVI</name>
<reference evidence="3 4" key="1">
    <citation type="journal article" date="2018" name="PLoS Genet.">
        <title>Population sequencing reveals clonal diversity and ancestral inbreeding in the grapevine cultivar Chardonnay.</title>
        <authorList>
            <person name="Roach M.J."/>
            <person name="Johnson D.L."/>
            <person name="Bohlmann J."/>
            <person name="van Vuuren H.J."/>
            <person name="Jones S.J."/>
            <person name="Pretorius I.S."/>
            <person name="Schmidt S.A."/>
            <person name="Borneman A.R."/>
        </authorList>
    </citation>
    <scope>NUCLEOTIDE SEQUENCE [LARGE SCALE GENOMIC DNA]</scope>
    <source>
        <strain evidence="4">cv. Chardonnay</strain>
        <tissue evidence="3">Leaf</tissue>
    </source>
</reference>
<dbReference type="PANTHER" id="PTHR46929">
    <property type="entry name" value="EXPRESSED PROTEIN"/>
    <property type="match status" value="1"/>
</dbReference>
<dbReference type="Pfam" id="PF05623">
    <property type="entry name" value="DUF789"/>
    <property type="match status" value="1"/>
</dbReference>
<evidence type="ECO:0000259" key="2">
    <source>
        <dbReference type="Pfam" id="PF12776"/>
    </source>
</evidence>
<gene>
    <name evidence="3" type="primary">LIMYB_1</name>
    <name evidence="3" type="ORF">CK203_083427</name>
</gene>
<evidence type="ECO:0000256" key="1">
    <source>
        <dbReference type="SAM" id="MobiDB-lite"/>
    </source>
</evidence>
<sequence>MLKYIIASCEHLLLYAIRRPGEESDAESSRETSSAGSSDCEAERRAKGVADGAWSQHNPMNLNSQRMSRLSLREKSHMSSSSDEAEISVLAAQFPEIGMYRSCDLLPASWMSVAWYPIYRIPMGQTLRDLDASFLTFHSLSTHSRSKGQTQLHGSSGRKVYGVDSLPKISLPVFGLASYKLKGSILTPSGNEEFQQASSLLQDAGNWLKRLQCLILFQVGRKALGVSFGMKVLINPKCLWLQTIFSSPTKQRGLILCVVVQPSDLSIFVSSSVKTVPTKGRKKDGCGFSLAQVDETVFYLGGKSLPCYQCSVIFDAMLVKIWKKEILFCYARTLPTGNLNSRFKGIWGLTVLIRLPPLFGCLDIQAPPMGYDFPALIEDTSTFSRVSVVFQQRACFNLILENLILQIAETAIPPFPGSITVCCCLTARRVVDCNRQMGVRARNGNDRFRTIWTPEMDRYFIDLMLEQVNKGNRIDDHLFSKRAWKQMTALFNAKFNFQYEKDVLKNRHKTLRNLYKAIKNLLCQRGFSWDEQRQMVTADNNVWDEYIKGHPDARSYRIKTIPYYNDLCFIYRNATPEQKGNHFGHDGNLDNSISGSKMSGISPVTSVDDGEPTDIIHESSHSGGNKIVTATQPMSLGEVAVEALHDIMINEEYDISLSKETVDEKPQAPPGETGPSMSHRTRTYWQPPMDRYFIDLMLDQVQKGNQVDGVFRKQAWMEMIASFNAKFGFKYDMDVLKNRFKTLRRQYNVIRSLLDLNGFIWDDTRQMVTADDCVWQDYIKTHTNARQYMTRPVPYYQDLCVICRELSIDGRDTDLGYDKPDDIPEVKFQGVLKISESPAASFSSEEQLGELKESSHSGLRRNKRQLENPSNSATPKRIRKKDGNMASALREMVTAVSSISEKNKDDENSGSISIESVIEAVQALPDMDEELVLDACDFLEDEKKAKTFLALDVKLRKKWLIRKLRPQQL</sequence>
<evidence type="ECO:0000313" key="3">
    <source>
        <dbReference type="EMBL" id="RVW59993.1"/>
    </source>
</evidence>
<evidence type="ECO:0000313" key="4">
    <source>
        <dbReference type="Proteomes" id="UP000288805"/>
    </source>
</evidence>